<protein>
    <submittedName>
        <fullName evidence="1">Invasion associated locus B (IalB) protein</fullName>
    </submittedName>
</protein>
<evidence type="ECO:0000313" key="1">
    <source>
        <dbReference type="EMBL" id="DAD67427.1"/>
    </source>
</evidence>
<proteinExistence type="predicted"/>
<reference evidence="1" key="1">
    <citation type="journal article" date="2021" name="Proc. Natl. Acad. Sci. U.S.A.">
        <title>A Catalog of Tens of Thousands of Viruses from Human Metagenomes Reveals Hidden Associations with Chronic Diseases.</title>
        <authorList>
            <person name="Tisza M.J."/>
            <person name="Buck C.B."/>
        </authorList>
    </citation>
    <scope>NUCLEOTIDE SEQUENCE</scope>
    <source>
        <strain evidence="1">Ctt5z12</strain>
    </source>
</reference>
<sequence>MKKLLLLALMVVLAHGECRKSENVDKMTDETIINFTCSNSSETGAIAFMADENGKPDLRPPKNTSKAAGDGYKIIVVVPSPIHIDKKVGKASSSKIKIRADKNKAYETQIALSQPTSGFLFWLTKEQVDELKTAKTVLVQYRDYLQRSVIIEIDMSGFDKFL</sequence>
<accession>A0A8S5LC36</accession>
<dbReference type="EMBL" id="BK014676">
    <property type="protein sequence ID" value="DAD67427.1"/>
    <property type="molecule type" value="Genomic_DNA"/>
</dbReference>
<name>A0A8S5LC36_9CAUD</name>
<organism evidence="1">
    <name type="scientific">Siphoviridae sp. ctt5z12</name>
    <dbReference type="NCBI Taxonomy" id="2823604"/>
    <lineage>
        <taxon>Viruses</taxon>
        <taxon>Duplodnaviria</taxon>
        <taxon>Heunggongvirae</taxon>
        <taxon>Uroviricota</taxon>
        <taxon>Caudoviricetes</taxon>
    </lineage>
</organism>